<feature type="transmembrane region" description="Helical" evidence="1">
    <location>
        <begin position="98"/>
        <end position="119"/>
    </location>
</feature>
<keyword evidence="1" id="KW-0472">Membrane</keyword>
<organism evidence="2 3">
    <name type="scientific">Parvimonas parva</name>
    <dbReference type="NCBI Taxonomy" id="2769485"/>
    <lineage>
        <taxon>Bacteria</taxon>
        <taxon>Bacillati</taxon>
        <taxon>Bacillota</taxon>
        <taxon>Tissierellia</taxon>
        <taxon>Tissierellales</taxon>
        <taxon>Peptoniphilaceae</taxon>
        <taxon>Parvimonas</taxon>
    </lineage>
</organism>
<evidence type="ECO:0008006" key="4">
    <source>
        <dbReference type="Google" id="ProtNLM"/>
    </source>
</evidence>
<comment type="caution">
    <text evidence="2">The sequence shown here is derived from an EMBL/GenBank/DDBJ whole genome shotgun (WGS) entry which is preliminary data.</text>
</comment>
<dbReference type="EMBL" id="JACVDA010000025">
    <property type="protein sequence ID" value="MBK1469115.1"/>
    <property type="molecule type" value="Genomic_DNA"/>
</dbReference>
<keyword evidence="1" id="KW-1133">Transmembrane helix</keyword>
<proteinExistence type="predicted"/>
<gene>
    <name evidence="2" type="ORF">IBJ83_07425</name>
</gene>
<keyword evidence="3" id="KW-1185">Reference proteome</keyword>
<feature type="transmembrane region" description="Helical" evidence="1">
    <location>
        <begin position="177"/>
        <end position="197"/>
    </location>
</feature>
<feature type="transmembrane region" description="Helical" evidence="1">
    <location>
        <begin position="209"/>
        <end position="234"/>
    </location>
</feature>
<sequence length="248" mass="28219">MSNIFVKSIDFVKRHFWSMLLITFVSTMVASDGNPVILIKEALKDGNVLPAPFKVLFKVKLIFPISLLLTILSSILYKYINIEIYSAIKENRSPSVISAFKNIFNFGFDMFTLILMILFKKLLWTLLFVIPGIIKDFEYQRAIYIKVSDPTISNSECFIGAKDEMNGKKLSLFGWEFLAGVILFILLVLPTMIFVVWGMGTAMITDEVLFGGISLYMLISFIIILLTSTVIITIEPMFNAELDELIYE</sequence>
<reference evidence="2 3" key="1">
    <citation type="submission" date="2020-09" db="EMBL/GenBank/DDBJ databases">
        <title>Parvimonas S3374 sp. nov.</title>
        <authorList>
            <person name="Buhl M."/>
        </authorList>
    </citation>
    <scope>NUCLEOTIDE SEQUENCE [LARGE SCALE GENOMIC DNA]</scope>
    <source>
        <strain evidence="2 3">S3374</strain>
    </source>
</reference>
<evidence type="ECO:0000313" key="2">
    <source>
        <dbReference type="EMBL" id="MBK1469115.1"/>
    </source>
</evidence>
<keyword evidence="1" id="KW-0812">Transmembrane</keyword>
<accession>A0ABS1CAQ5</accession>
<dbReference type="Proteomes" id="UP000823123">
    <property type="component" value="Unassembled WGS sequence"/>
</dbReference>
<name>A0ABS1CAQ5_9FIRM</name>
<protein>
    <recommendedName>
        <fullName evidence="4">DUF975 family protein</fullName>
    </recommendedName>
</protein>
<evidence type="ECO:0000313" key="3">
    <source>
        <dbReference type="Proteomes" id="UP000823123"/>
    </source>
</evidence>
<dbReference type="RefSeq" id="WP_201275954.1">
    <property type="nucleotide sequence ID" value="NZ_JACVDA010000025.1"/>
</dbReference>
<feature type="transmembrane region" description="Helical" evidence="1">
    <location>
        <begin position="55"/>
        <end position="77"/>
    </location>
</feature>
<evidence type="ECO:0000256" key="1">
    <source>
        <dbReference type="SAM" id="Phobius"/>
    </source>
</evidence>